<protein>
    <submittedName>
        <fullName evidence="1">Uncharacterized protein</fullName>
    </submittedName>
</protein>
<accession>A0ABP8HJH5</accession>
<evidence type="ECO:0000313" key="1">
    <source>
        <dbReference type="EMBL" id="GAA4340048.1"/>
    </source>
</evidence>
<comment type="caution">
    <text evidence="1">The sequence shown here is derived from an EMBL/GenBank/DDBJ whole genome shotgun (WGS) entry which is preliminary data.</text>
</comment>
<organism evidence="1 2">
    <name type="scientific">Flaviaesturariibacter amylovorans</name>
    <dbReference type="NCBI Taxonomy" id="1084520"/>
    <lineage>
        <taxon>Bacteria</taxon>
        <taxon>Pseudomonadati</taxon>
        <taxon>Bacteroidota</taxon>
        <taxon>Chitinophagia</taxon>
        <taxon>Chitinophagales</taxon>
        <taxon>Chitinophagaceae</taxon>
        <taxon>Flaviaestuariibacter</taxon>
    </lineage>
</organism>
<sequence length="86" mass="9459">MARIFTIHFEHEGSGHSALVTVRQTPFATEYNLSMLSDELLEALPGNRILSSHPGQFAFLDTNGGKPTHLMQKLLQSIAEHVSTLA</sequence>
<proteinExistence type="predicted"/>
<evidence type="ECO:0000313" key="2">
    <source>
        <dbReference type="Proteomes" id="UP001501725"/>
    </source>
</evidence>
<name>A0ABP8HJH5_9BACT</name>
<reference evidence="2" key="1">
    <citation type="journal article" date="2019" name="Int. J. Syst. Evol. Microbiol.">
        <title>The Global Catalogue of Microorganisms (GCM) 10K type strain sequencing project: providing services to taxonomists for standard genome sequencing and annotation.</title>
        <authorList>
            <consortium name="The Broad Institute Genomics Platform"/>
            <consortium name="The Broad Institute Genome Sequencing Center for Infectious Disease"/>
            <person name="Wu L."/>
            <person name="Ma J."/>
        </authorList>
    </citation>
    <scope>NUCLEOTIDE SEQUENCE [LARGE SCALE GENOMIC DNA]</scope>
    <source>
        <strain evidence="2">JCM 17919</strain>
    </source>
</reference>
<dbReference type="Proteomes" id="UP001501725">
    <property type="component" value="Unassembled WGS sequence"/>
</dbReference>
<dbReference type="EMBL" id="BAABGY010000012">
    <property type="protein sequence ID" value="GAA4340048.1"/>
    <property type="molecule type" value="Genomic_DNA"/>
</dbReference>
<dbReference type="RefSeq" id="WP_345257389.1">
    <property type="nucleotide sequence ID" value="NZ_BAABGY010000012.1"/>
</dbReference>
<gene>
    <name evidence="1" type="ORF">GCM10023184_37570</name>
</gene>
<keyword evidence="2" id="KW-1185">Reference proteome</keyword>